<sequence>MCGIYIYIYISCQPKVLRPSPTLQSLGDLCTRHNKSIPFDTSNISNIMAENPAHAACSPALLQEIARVREQLANASLNLAPAPLQVISLPPHQAHKHTLSFTGPSSVVVDDDEEEEDDNDEDDDDDDDDASDDEVSHNWLPAPYGIPAHSIPAVEVPKVVIEYPVPGTRETHEMIAVGNDLLLVTQQGSSTLIKLQLSPTTGRPLSCARFLVDDFWGGLHGLAISQIYPDQVWASLQFKSLIIRMKPGVSMSHTPIVTQVITLPSSVDGPHCVCECGPDVWTGCKDSCHIVRLGHSDPANDYSVYPCSARPIFMARHPATWDMYASLDSSSKIWRLVRSTGQTEELEIPEEYGTTPVGLVPGTDGNVWFTLLGDKSGGNGRFARILPSGKFQWFTLTTPVATNAGLIHLAFDWHEYFNFQKQHPDALKYSTHRLWLLSTTLVAEAGKSIDAVFSVLIDGELGRIKTQQSIALPTQRCFAHRVFPHRTGLFVSQMWVSSVAHITGAVAFHVEDVPGETVDVYTQVGVGVPHPRFTYHLELPKEQRDPTRVPSCPFLSGPHPAIRAGPLLAQLESEAPSSASSKQPSPAGNNMCSTRR</sequence>
<evidence type="ECO:0000313" key="3">
    <source>
        <dbReference type="Proteomes" id="UP000886520"/>
    </source>
</evidence>
<feature type="region of interest" description="Disordered" evidence="1">
    <location>
        <begin position="99"/>
        <end position="143"/>
    </location>
</feature>
<dbReference type="AlphaFoldDB" id="A0A9D4ZMU7"/>
<accession>A0A9D4ZMU7</accession>
<protein>
    <submittedName>
        <fullName evidence="2">Uncharacterized protein</fullName>
    </submittedName>
</protein>
<keyword evidence="3" id="KW-1185">Reference proteome</keyword>
<reference evidence="2" key="1">
    <citation type="submission" date="2021-01" db="EMBL/GenBank/DDBJ databases">
        <title>Adiantum capillus-veneris genome.</title>
        <authorList>
            <person name="Fang Y."/>
            <person name="Liao Q."/>
        </authorList>
    </citation>
    <scope>NUCLEOTIDE SEQUENCE</scope>
    <source>
        <strain evidence="2">H3</strain>
        <tissue evidence="2">Leaf</tissue>
    </source>
</reference>
<evidence type="ECO:0000313" key="2">
    <source>
        <dbReference type="EMBL" id="KAI5079136.1"/>
    </source>
</evidence>
<dbReference type="OrthoDB" id="1933731at2759"/>
<dbReference type="Gene3D" id="2.130.10.10">
    <property type="entry name" value="YVTN repeat-like/Quinoprotein amine dehydrogenase"/>
    <property type="match status" value="1"/>
</dbReference>
<gene>
    <name evidence="2" type="ORF">GOP47_0006807</name>
</gene>
<proteinExistence type="predicted"/>
<feature type="compositionally biased region" description="Acidic residues" evidence="1">
    <location>
        <begin position="109"/>
        <end position="133"/>
    </location>
</feature>
<dbReference type="EMBL" id="JABFUD020000006">
    <property type="protein sequence ID" value="KAI5079136.1"/>
    <property type="molecule type" value="Genomic_DNA"/>
</dbReference>
<comment type="caution">
    <text evidence="2">The sequence shown here is derived from an EMBL/GenBank/DDBJ whole genome shotgun (WGS) entry which is preliminary data.</text>
</comment>
<feature type="compositionally biased region" description="Low complexity" evidence="1">
    <location>
        <begin position="567"/>
        <end position="587"/>
    </location>
</feature>
<dbReference type="InterPro" id="IPR015943">
    <property type="entry name" value="WD40/YVTN_repeat-like_dom_sf"/>
</dbReference>
<evidence type="ECO:0000256" key="1">
    <source>
        <dbReference type="SAM" id="MobiDB-lite"/>
    </source>
</evidence>
<dbReference type="SUPFAM" id="SSF63829">
    <property type="entry name" value="Calcium-dependent phosphotriesterase"/>
    <property type="match status" value="1"/>
</dbReference>
<name>A0A9D4ZMU7_ADICA</name>
<feature type="region of interest" description="Disordered" evidence="1">
    <location>
        <begin position="565"/>
        <end position="596"/>
    </location>
</feature>
<organism evidence="2 3">
    <name type="scientific">Adiantum capillus-veneris</name>
    <name type="common">Maidenhair fern</name>
    <dbReference type="NCBI Taxonomy" id="13818"/>
    <lineage>
        <taxon>Eukaryota</taxon>
        <taxon>Viridiplantae</taxon>
        <taxon>Streptophyta</taxon>
        <taxon>Embryophyta</taxon>
        <taxon>Tracheophyta</taxon>
        <taxon>Polypodiopsida</taxon>
        <taxon>Polypodiidae</taxon>
        <taxon>Polypodiales</taxon>
        <taxon>Pteridineae</taxon>
        <taxon>Pteridaceae</taxon>
        <taxon>Vittarioideae</taxon>
        <taxon>Adiantum</taxon>
    </lineage>
</organism>
<dbReference type="Proteomes" id="UP000886520">
    <property type="component" value="Chromosome 6"/>
</dbReference>